<protein>
    <submittedName>
        <fullName evidence="2">Copper ion binding protein</fullName>
    </submittedName>
</protein>
<dbReference type="CDD" id="cd00371">
    <property type="entry name" value="HMA"/>
    <property type="match status" value="1"/>
</dbReference>
<name>A0ABW5QVU2_9BACL</name>
<feature type="domain" description="HMA" evidence="1">
    <location>
        <begin position="2"/>
        <end position="66"/>
    </location>
</feature>
<dbReference type="Gene3D" id="3.30.70.100">
    <property type="match status" value="1"/>
</dbReference>
<evidence type="ECO:0000313" key="2">
    <source>
        <dbReference type="EMBL" id="MFD2660541.1"/>
    </source>
</evidence>
<dbReference type="EMBL" id="JBHUMY010000008">
    <property type="protein sequence ID" value="MFD2660541.1"/>
    <property type="molecule type" value="Genomic_DNA"/>
</dbReference>
<dbReference type="Pfam" id="PF00403">
    <property type="entry name" value="HMA"/>
    <property type="match status" value="1"/>
</dbReference>
<comment type="caution">
    <text evidence="2">The sequence shown here is derived from an EMBL/GenBank/DDBJ whole genome shotgun (WGS) entry which is preliminary data.</text>
</comment>
<dbReference type="NCBIfam" id="TIGR00003">
    <property type="entry name" value="copper ion binding protein"/>
    <property type="match status" value="1"/>
</dbReference>
<keyword evidence="3" id="KW-1185">Reference proteome</keyword>
<proteinExistence type="predicted"/>
<evidence type="ECO:0000313" key="3">
    <source>
        <dbReference type="Proteomes" id="UP001597493"/>
    </source>
</evidence>
<dbReference type="Proteomes" id="UP001597493">
    <property type="component" value="Unassembled WGS sequence"/>
</dbReference>
<dbReference type="PRINTS" id="PR00944">
    <property type="entry name" value="CUEXPORT"/>
</dbReference>
<sequence>MTNATLKVEGMSCGHCVNAVEKALSNVGATGKVDLAAGKVEVRFDESSVTLNRIKEAIEEQGYDVVS</sequence>
<dbReference type="InterPro" id="IPR006121">
    <property type="entry name" value="HMA_dom"/>
</dbReference>
<reference evidence="3" key="1">
    <citation type="journal article" date="2019" name="Int. J. Syst. Evol. Microbiol.">
        <title>The Global Catalogue of Microorganisms (GCM) 10K type strain sequencing project: providing services to taxonomists for standard genome sequencing and annotation.</title>
        <authorList>
            <consortium name="The Broad Institute Genomics Platform"/>
            <consortium name="The Broad Institute Genome Sequencing Center for Infectious Disease"/>
            <person name="Wu L."/>
            <person name="Ma J."/>
        </authorList>
    </citation>
    <scope>NUCLEOTIDE SEQUENCE [LARGE SCALE GENOMIC DNA]</scope>
    <source>
        <strain evidence="3">TISTR 1827</strain>
    </source>
</reference>
<dbReference type="RefSeq" id="WP_379272046.1">
    <property type="nucleotide sequence ID" value="NZ_JBHUGT010000028.1"/>
</dbReference>
<dbReference type="InterPro" id="IPR006122">
    <property type="entry name" value="HMA_Cu_ion-bd"/>
</dbReference>
<dbReference type="InterPro" id="IPR036163">
    <property type="entry name" value="HMA_dom_sf"/>
</dbReference>
<dbReference type="PROSITE" id="PS50846">
    <property type="entry name" value="HMA_2"/>
    <property type="match status" value="1"/>
</dbReference>
<evidence type="ECO:0000259" key="1">
    <source>
        <dbReference type="PROSITE" id="PS50846"/>
    </source>
</evidence>
<dbReference type="SUPFAM" id="SSF55008">
    <property type="entry name" value="HMA, heavy metal-associated domain"/>
    <property type="match status" value="1"/>
</dbReference>
<organism evidence="2 3">
    <name type="scientific">Paenibacillus thailandensis</name>
    <dbReference type="NCBI Taxonomy" id="393250"/>
    <lineage>
        <taxon>Bacteria</taxon>
        <taxon>Bacillati</taxon>
        <taxon>Bacillota</taxon>
        <taxon>Bacilli</taxon>
        <taxon>Bacillales</taxon>
        <taxon>Paenibacillaceae</taxon>
        <taxon>Paenibacillus</taxon>
    </lineage>
</organism>
<dbReference type="InterPro" id="IPR000428">
    <property type="entry name" value="Cu-bd"/>
</dbReference>
<gene>
    <name evidence="2" type="ORF">ACFSW5_09735</name>
</gene>
<accession>A0ABW5QVU2</accession>